<proteinExistence type="inferred from homology"/>
<organism evidence="8 9">
    <name type="scientific">Pyrinomonas methylaliphatogenes</name>
    <dbReference type="NCBI Taxonomy" id="454194"/>
    <lineage>
        <taxon>Bacteria</taxon>
        <taxon>Pseudomonadati</taxon>
        <taxon>Acidobacteriota</taxon>
        <taxon>Blastocatellia</taxon>
        <taxon>Blastocatellales</taxon>
        <taxon>Pyrinomonadaceae</taxon>
        <taxon>Pyrinomonas</taxon>
    </lineage>
</organism>
<comment type="function">
    <text evidence="7">Catalyzes the transfer of the diacylglyceryl group from phosphatidylglycerol to the sulfhydryl group of the N-terminal cysteine of a prolipoprotein, the first step in the formation of mature lipoproteins.</text>
</comment>
<keyword evidence="6 7" id="KW-0472">Membrane</keyword>
<comment type="pathway">
    <text evidence="7">Protein modification; lipoprotein biosynthesis (diacylglyceryl transfer).</text>
</comment>
<dbReference type="OrthoDB" id="871140at2"/>
<gene>
    <name evidence="7" type="primary">lgt</name>
    <name evidence="8" type="ORF">PYK22_03003</name>
</gene>
<feature type="transmembrane region" description="Helical" evidence="7">
    <location>
        <begin position="198"/>
        <end position="215"/>
    </location>
</feature>
<keyword evidence="5 7" id="KW-1133">Transmembrane helix</keyword>
<evidence type="ECO:0000256" key="6">
    <source>
        <dbReference type="ARBA" id="ARBA00023136"/>
    </source>
</evidence>
<evidence type="ECO:0000256" key="7">
    <source>
        <dbReference type="HAMAP-Rule" id="MF_01147"/>
    </source>
</evidence>
<comment type="subcellular location">
    <subcellularLocation>
        <location evidence="7">Cell membrane</location>
        <topology evidence="7">Multi-pass membrane protein</topology>
    </subcellularLocation>
</comment>
<reference evidence="8 9" key="2">
    <citation type="submission" date="2015-01" db="EMBL/GenBank/DDBJ databases">
        <title>Complete genome sequence of Pyrinomonas methylaliphatogenes type strain K22T.</title>
        <authorList>
            <person name="Lee K.C.Y."/>
            <person name="Power J.F."/>
            <person name="Dunfield P.F."/>
            <person name="Morgan X.C."/>
            <person name="Huttenhower C."/>
            <person name="Stott M.B."/>
        </authorList>
    </citation>
    <scope>NUCLEOTIDE SEQUENCE [LARGE SCALE GENOMIC DNA]</scope>
    <source>
        <strain evidence="8 9">K22</strain>
    </source>
</reference>
<keyword evidence="4 7" id="KW-0812">Transmembrane</keyword>
<sequence>MYPEILRIGSFSLNTYGLLLAIAFLAALFVAARLAERDGLPRERIYDLGLWMLLAAIVGSKILMLLTEPSYRENPWHLFSLDFLRSGGVFYGGFIAAVITGYLLVRHYELPWWKTADAFAPGIALGQAIGRQGCFAAGCCWGRPTTLPWGVRFTEQAHELTGVPTEEYLHPTQLYESFAALALFLLLLWFYRRKRFDGQIILLYATLYAVIRFVIEFFRDDPRGDIAGLTTLTGLSTSQLISLFVGIGASLLLVLRWRRAAHPS</sequence>
<feature type="transmembrane region" description="Helical" evidence="7">
    <location>
        <begin position="235"/>
        <end position="255"/>
    </location>
</feature>
<reference evidence="8 9" key="1">
    <citation type="submission" date="2013-12" db="EMBL/GenBank/DDBJ databases">
        <authorList>
            <person name="Stott M."/>
        </authorList>
    </citation>
    <scope>NUCLEOTIDE SEQUENCE [LARGE SCALE GENOMIC DNA]</scope>
    <source>
        <strain evidence="8 9">K22</strain>
    </source>
</reference>
<dbReference type="RefSeq" id="WP_041978482.1">
    <property type="nucleotide sequence ID" value="NZ_CBXV010000008.1"/>
</dbReference>
<dbReference type="GO" id="GO:0005886">
    <property type="term" value="C:plasma membrane"/>
    <property type="evidence" value="ECO:0007669"/>
    <property type="project" value="UniProtKB-SubCell"/>
</dbReference>
<feature type="transmembrane region" description="Helical" evidence="7">
    <location>
        <begin position="88"/>
        <end position="105"/>
    </location>
</feature>
<evidence type="ECO:0000256" key="4">
    <source>
        <dbReference type="ARBA" id="ARBA00022692"/>
    </source>
</evidence>
<dbReference type="UniPathway" id="UPA00664"/>
<evidence type="ECO:0000256" key="3">
    <source>
        <dbReference type="ARBA" id="ARBA00022679"/>
    </source>
</evidence>
<dbReference type="NCBIfam" id="TIGR00544">
    <property type="entry name" value="lgt"/>
    <property type="match status" value="1"/>
</dbReference>
<evidence type="ECO:0000256" key="2">
    <source>
        <dbReference type="ARBA" id="ARBA00022475"/>
    </source>
</evidence>
<feature type="binding site" evidence="7">
    <location>
        <position position="131"/>
    </location>
    <ligand>
        <name>a 1,2-diacyl-sn-glycero-3-phospho-(1'-sn-glycerol)</name>
        <dbReference type="ChEBI" id="CHEBI:64716"/>
    </ligand>
</feature>
<dbReference type="GO" id="GO:0042158">
    <property type="term" value="P:lipoprotein biosynthetic process"/>
    <property type="evidence" value="ECO:0007669"/>
    <property type="project" value="UniProtKB-UniRule"/>
</dbReference>
<evidence type="ECO:0000313" key="9">
    <source>
        <dbReference type="Proteomes" id="UP000031518"/>
    </source>
</evidence>
<dbReference type="STRING" id="454194.PYK22_03003"/>
<protein>
    <recommendedName>
        <fullName evidence="7">Phosphatidylglycerol--prolipoprotein diacylglyceryl transferase</fullName>
        <ecNumber evidence="7">2.5.1.145</ecNumber>
    </recommendedName>
</protein>
<dbReference type="PANTHER" id="PTHR30589:SF0">
    <property type="entry name" value="PHOSPHATIDYLGLYCEROL--PROLIPOPROTEIN DIACYLGLYCERYL TRANSFERASE"/>
    <property type="match status" value="1"/>
</dbReference>
<comment type="catalytic activity">
    <reaction evidence="7">
        <text>L-cysteinyl-[prolipoprotein] + a 1,2-diacyl-sn-glycero-3-phospho-(1'-sn-glycerol) = an S-1,2-diacyl-sn-glyceryl-L-cysteinyl-[prolipoprotein] + sn-glycerol 1-phosphate + H(+)</text>
        <dbReference type="Rhea" id="RHEA:56712"/>
        <dbReference type="Rhea" id="RHEA-COMP:14679"/>
        <dbReference type="Rhea" id="RHEA-COMP:14680"/>
        <dbReference type="ChEBI" id="CHEBI:15378"/>
        <dbReference type="ChEBI" id="CHEBI:29950"/>
        <dbReference type="ChEBI" id="CHEBI:57685"/>
        <dbReference type="ChEBI" id="CHEBI:64716"/>
        <dbReference type="ChEBI" id="CHEBI:140658"/>
        <dbReference type="EC" id="2.5.1.145"/>
    </reaction>
</comment>
<evidence type="ECO:0000313" key="8">
    <source>
        <dbReference type="EMBL" id="CDM66956.1"/>
    </source>
</evidence>
<feature type="transmembrane region" description="Helical" evidence="7">
    <location>
        <begin position="174"/>
        <end position="191"/>
    </location>
</feature>
<evidence type="ECO:0000256" key="5">
    <source>
        <dbReference type="ARBA" id="ARBA00022989"/>
    </source>
</evidence>
<keyword evidence="3 7" id="KW-0808">Transferase</keyword>
<dbReference type="InterPro" id="IPR001640">
    <property type="entry name" value="Lgt"/>
</dbReference>
<dbReference type="Pfam" id="PF01790">
    <property type="entry name" value="LGT"/>
    <property type="match status" value="1"/>
</dbReference>
<dbReference type="EMBL" id="CBXV010000008">
    <property type="protein sequence ID" value="CDM66956.1"/>
    <property type="molecule type" value="Genomic_DNA"/>
</dbReference>
<keyword evidence="8" id="KW-0449">Lipoprotein</keyword>
<dbReference type="AlphaFoldDB" id="A0A0B6X0S7"/>
<keyword evidence="9" id="KW-1185">Reference proteome</keyword>
<name>A0A0B6X0S7_9BACT</name>
<dbReference type="HAMAP" id="MF_01147">
    <property type="entry name" value="Lgt"/>
    <property type="match status" value="1"/>
</dbReference>
<dbReference type="PANTHER" id="PTHR30589">
    <property type="entry name" value="PROLIPOPROTEIN DIACYLGLYCERYL TRANSFERASE"/>
    <property type="match status" value="1"/>
</dbReference>
<feature type="transmembrane region" description="Helical" evidence="7">
    <location>
        <begin position="45"/>
        <end position="67"/>
    </location>
</feature>
<keyword evidence="2 7" id="KW-1003">Cell membrane</keyword>
<dbReference type="Proteomes" id="UP000031518">
    <property type="component" value="Unassembled WGS sequence"/>
</dbReference>
<accession>A0A0B6X0S7</accession>
<dbReference type="GO" id="GO:0008961">
    <property type="term" value="F:phosphatidylglycerol-prolipoprotein diacylglyceryl transferase activity"/>
    <property type="evidence" value="ECO:0007669"/>
    <property type="project" value="UniProtKB-UniRule"/>
</dbReference>
<evidence type="ECO:0000256" key="1">
    <source>
        <dbReference type="ARBA" id="ARBA00007150"/>
    </source>
</evidence>
<comment type="similarity">
    <text evidence="1 7">Belongs to the Lgt family.</text>
</comment>
<dbReference type="EC" id="2.5.1.145" evidence="7"/>